<dbReference type="KEGG" id="mfo:Metfor_2007"/>
<dbReference type="HOGENOM" id="CLU_3020979_0_0_2"/>
<accession>L0HGV5</accession>
<name>L0HGV5_METFS</name>
<reference evidence="1 2" key="2">
    <citation type="journal article" date="2014" name="Genome Announc.">
        <title>Complete Genome Sequence of Methanoregula formicica SMSPT, a Mesophilic Hydrogenotrophic Methanogen Isolated from a Methanogenic Upflow Anaerobic Sludge Blanket Reactor.</title>
        <authorList>
            <person name="Yamamoto K."/>
            <person name="Tamaki H."/>
            <person name="Cadillo-Quiroz H."/>
            <person name="Imachi H."/>
            <person name="Kyrpides N."/>
            <person name="Woyke T."/>
            <person name="Goodwin L."/>
            <person name="Zinder S.H."/>
            <person name="Kamagata Y."/>
            <person name="Liu W.T."/>
        </authorList>
    </citation>
    <scope>NUCLEOTIDE SEQUENCE [LARGE SCALE GENOMIC DNA]</scope>
    <source>
        <strain evidence="2">DSM 22288 / NBRC 105244 / SMSP</strain>
    </source>
</reference>
<dbReference type="InParanoid" id="L0HGV5"/>
<sequence>MECQYTSCYVTCHRCSHAWTYMGIRLRSLQRSKKPVTVGCPRCHAKVAMQIKEAR</sequence>
<keyword evidence="2" id="KW-1185">Reference proteome</keyword>
<evidence type="ECO:0000313" key="1">
    <source>
        <dbReference type="EMBL" id="AGB03021.1"/>
    </source>
</evidence>
<dbReference type="AlphaFoldDB" id="L0HGV5"/>
<evidence type="ECO:0000313" key="2">
    <source>
        <dbReference type="Proteomes" id="UP000010824"/>
    </source>
</evidence>
<dbReference type="RefSeq" id="WP_015285984.1">
    <property type="nucleotide sequence ID" value="NC_019943.1"/>
</dbReference>
<dbReference type="EMBL" id="CP003167">
    <property type="protein sequence ID" value="AGB03021.1"/>
    <property type="molecule type" value="Genomic_DNA"/>
</dbReference>
<gene>
    <name evidence="1" type="ordered locus">Metfor_2007</name>
</gene>
<organism evidence="1 2">
    <name type="scientific">Methanoregula formicica (strain DSM 22288 / NBRC 105244 / SMSP)</name>
    <dbReference type="NCBI Taxonomy" id="593750"/>
    <lineage>
        <taxon>Archaea</taxon>
        <taxon>Methanobacteriati</taxon>
        <taxon>Methanobacteriota</taxon>
        <taxon>Stenosarchaea group</taxon>
        <taxon>Methanomicrobia</taxon>
        <taxon>Methanomicrobiales</taxon>
        <taxon>Methanoregulaceae</taxon>
        <taxon>Methanoregula</taxon>
    </lineage>
</organism>
<dbReference type="Proteomes" id="UP000010824">
    <property type="component" value="Chromosome"/>
</dbReference>
<proteinExistence type="predicted"/>
<dbReference type="GeneID" id="43503274"/>
<reference evidence="2" key="1">
    <citation type="submission" date="2011-12" db="EMBL/GenBank/DDBJ databases">
        <title>Complete sequence of Methanoregula formicicum SMSP.</title>
        <authorList>
            <person name="Lucas S."/>
            <person name="Han J."/>
            <person name="Lapidus A."/>
            <person name="Cheng J.-F."/>
            <person name="Goodwin L."/>
            <person name="Pitluck S."/>
            <person name="Peters L."/>
            <person name="Ovchinnikova G."/>
            <person name="Teshima H."/>
            <person name="Detter J.C."/>
            <person name="Han C."/>
            <person name="Tapia R."/>
            <person name="Land M."/>
            <person name="Hauser L."/>
            <person name="Kyrpides N."/>
            <person name="Ivanova N."/>
            <person name="Pagani I."/>
            <person name="Imachi H."/>
            <person name="Tamaki H."/>
            <person name="Sekiguchi Y."/>
            <person name="Kamagata Y."/>
            <person name="Cadillo-Quiroz H."/>
            <person name="Zinder S."/>
            <person name="Liu W.-T."/>
            <person name="Woyke T."/>
        </authorList>
    </citation>
    <scope>NUCLEOTIDE SEQUENCE [LARGE SCALE GENOMIC DNA]</scope>
    <source>
        <strain evidence="2">DSM 22288 / NBRC 105244 / SMSP</strain>
    </source>
</reference>
<protein>
    <submittedName>
        <fullName evidence="1">Uncharacterized protein</fullName>
    </submittedName>
</protein>